<proteinExistence type="predicted"/>
<reference evidence="2" key="1">
    <citation type="journal article" date="2020" name="Stud. Mycol.">
        <title>101 Dothideomycetes genomes: a test case for predicting lifestyles and emergence of pathogens.</title>
        <authorList>
            <person name="Haridas S."/>
            <person name="Albert R."/>
            <person name="Binder M."/>
            <person name="Bloem J."/>
            <person name="Labutti K."/>
            <person name="Salamov A."/>
            <person name="Andreopoulos B."/>
            <person name="Baker S."/>
            <person name="Barry K."/>
            <person name="Bills G."/>
            <person name="Bluhm B."/>
            <person name="Cannon C."/>
            <person name="Castanera R."/>
            <person name="Culley D."/>
            <person name="Daum C."/>
            <person name="Ezra D."/>
            <person name="Gonzalez J."/>
            <person name="Henrissat B."/>
            <person name="Kuo A."/>
            <person name="Liang C."/>
            <person name="Lipzen A."/>
            <person name="Lutzoni F."/>
            <person name="Magnuson J."/>
            <person name="Mondo S."/>
            <person name="Nolan M."/>
            <person name="Ohm R."/>
            <person name="Pangilinan J."/>
            <person name="Park H.-J."/>
            <person name="Ramirez L."/>
            <person name="Alfaro M."/>
            <person name="Sun H."/>
            <person name="Tritt A."/>
            <person name="Yoshinaga Y."/>
            <person name="Zwiers L.-H."/>
            <person name="Turgeon B."/>
            <person name="Goodwin S."/>
            <person name="Spatafora J."/>
            <person name="Crous P."/>
            <person name="Grigoriev I."/>
        </authorList>
    </citation>
    <scope>NUCLEOTIDE SEQUENCE</scope>
    <source>
        <strain evidence="2">CBS 109.77</strain>
    </source>
</reference>
<organism evidence="2 3">
    <name type="scientific">Melanomma pulvis-pyrius CBS 109.77</name>
    <dbReference type="NCBI Taxonomy" id="1314802"/>
    <lineage>
        <taxon>Eukaryota</taxon>
        <taxon>Fungi</taxon>
        <taxon>Dikarya</taxon>
        <taxon>Ascomycota</taxon>
        <taxon>Pezizomycotina</taxon>
        <taxon>Dothideomycetes</taxon>
        <taxon>Pleosporomycetidae</taxon>
        <taxon>Pleosporales</taxon>
        <taxon>Melanommataceae</taxon>
        <taxon>Melanomma</taxon>
    </lineage>
</organism>
<evidence type="ECO:0000313" key="2">
    <source>
        <dbReference type="EMBL" id="KAF2795257.1"/>
    </source>
</evidence>
<dbReference type="EMBL" id="MU001864">
    <property type="protein sequence ID" value="KAF2795257.1"/>
    <property type="molecule type" value="Genomic_DNA"/>
</dbReference>
<protein>
    <recommendedName>
        <fullName evidence="4">Secreted protein</fullName>
    </recommendedName>
</protein>
<gene>
    <name evidence="2" type="ORF">K505DRAFT_15266</name>
</gene>
<dbReference type="Proteomes" id="UP000799757">
    <property type="component" value="Unassembled WGS sequence"/>
</dbReference>
<sequence>MPVLFFCFAVSTGYTLVTGEGVPWDRLLHDCFSFISTTPQERGWRGYFRTVNGFFFFHRRTGGLFLLLVPSNGSHWQSSLCTTCYDVQQVRIHRSSAPAVGPRKVPLLRY</sequence>
<keyword evidence="3" id="KW-1185">Reference proteome</keyword>
<feature type="chain" id="PRO_5025579869" description="Secreted protein" evidence="1">
    <location>
        <begin position="20"/>
        <end position="110"/>
    </location>
</feature>
<evidence type="ECO:0000256" key="1">
    <source>
        <dbReference type="SAM" id="SignalP"/>
    </source>
</evidence>
<name>A0A6A6XHZ8_9PLEO</name>
<keyword evidence="1" id="KW-0732">Signal</keyword>
<dbReference type="AlphaFoldDB" id="A0A6A6XHZ8"/>
<feature type="signal peptide" evidence="1">
    <location>
        <begin position="1"/>
        <end position="19"/>
    </location>
</feature>
<accession>A0A6A6XHZ8</accession>
<evidence type="ECO:0000313" key="3">
    <source>
        <dbReference type="Proteomes" id="UP000799757"/>
    </source>
</evidence>
<evidence type="ECO:0008006" key="4">
    <source>
        <dbReference type="Google" id="ProtNLM"/>
    </source>
</evidence>